<dbReference type="SMART" id="SM00338">
    <property type="entry name" value="BRLZ"/>
    <property type="match status" value="1"/>
</dbReference>
<evidence type="ECO:0000259" key="6">
    <source>
        <dbReference type="PROSITE" id="PS50217"/>
    </source>
</evidence>
<feature type="domain" description="BZIP" evidence="6">
    <location>
        <begin position="61"/>
        <end position="111"/>
    </location>
</feature>
<dbReference type="PROSITE" id="PS50217">
    <property type="entry name" value="BZIP"/>
    <property type="match status" value="1"/>
</dbReference>
<protein>
    <submittedName>
        <fullName evidence="7">Si:dkey-172o19.2</fullName>
    </submittedName>
</protein>
<reference evidence="7 8" key="2">
    <citation type="submission" date="2017-04" db="EMBL/GenBank/DDBJ databases">
        <title>CpG methylation of centromeres and impact of large insertions on vertebrate speciation.</title>
        <authorList>
            <person name="Ichikawa K."/>
            <person name="Yoshimura J."/>
            <person name="Morishita S."/>
        </authorList>
    </citation>
    <scope>NUCLEOTIDE SEQUENCE</scope>
    <source>
        <strain evidence="7 8">HSOK</strain>
    </source>
</reference>
<dbReference type="Gene3D" id="1.20.5.170">
    <property type="match status" value="1"/>
</dbReference>
<dbReference type="PANTHER" id="PTHR15284:SF6">
    <property type="entry name" value="HYPOTHETICAL LOC799271-RELATED"/>
    <property type="match status" value="1"/>
</dbReference>
<comment type="similarity">
    <text evidence="1">Belongs to the bZIP family. NFIL3 subfamily.</text>
</comment>
<keyword evidence="5" id="KW-0539">Nucleus</keyword>
<dbReference type="Pfam" id="PF07716">
    <property type="entry name" value="bZIP_2"/>
    <property type="match status" value="1"/>
</dbReference>
<dbReference type="AlphaFoldDB" id="A0A3P9II04"/>
<dbReference type="InterPro" id="IPR046347">
    <property type="entry name" value="bZIP_sf"/>
</dbReference>
<keyword evidence="3" id="KW-0238">DNA-binding</keyword>
<keyword evidence="2" id="KW-0805">Transcription regulation</keyword>
<dbReference type="FunFam" id="1.20.5.170:FF:000025">
    <property type="entry name" value="nuclear factor interleukin-3-regulated protein-like"/>
    <property type="match status" value="1"/>
</dbReference>
<dbReference type="InterPro" id="IPR004827">
    <property type="entry name" value="bZIP"/>
</dbReference>
<dbReference type="Proteomes" id="UP000265200">
    <property type="component" value="Chromosome 4"/>
</dbReference>
<dbReference type="GO" id="GO:0003677">
    <property type="term" value="F:DNA binding"/>
    <property type="evidence" value="ECO:0007669"/>
    <property type="project" value="UniProtKB-KW"/>
</dbReference>
<dbReference type="InterPro" id="IPR047106">
    <property type="entry name" value="NFIL3-like_bZIP"/>
</dbReference>
<sequence length="263" mass="28769">MSSTKVKGSIPLRSSCSADSLLPTALPHQMTLDPARLRACSSHLGSARRRKREMIPADQKDATYWAKRNKNNEAAKRSREKRRFQDLLMGGQLLALTEENAQLRAQLLSLQYRTGLSMDGNPPAAPANLPPLFQGGLWGSAAVMETGMYHYDDTISCFSPARRVGVFDAVRRHYCMTPQGPGPLNGHISGPPTGPLVLSAGVNHFMDAEIDAQRKVSPIEDVSMQSVLPPRICVPPGHAPPLLHRAMLTSELRVSLPDSPHRL</sequence>
<evidence type="ECO:0000256" key="3">
    <source>
        <dbReference type="ARBA" id="ARBA00023125"/>
    </source>
</evidence>
<dbReference type="Ensembl" id="ENSORLT00015028717.1">
    <property type="protein sequence ID" value="ENSORLP00015019696.1"/>
    <property type="gene ID" value="ENSORLG00015020777.1"/>
</dbReference>
<proteinExistence type="inferred from homology"/>
<dbReference type="PANTHER" id="PTHR15284">
    <property type="entry name" value="NUCLEAR FACTOR INTERLEUKIN-3-REGULATED PROTEIN"/>
    <property type="match status" value="1"/>
</dbReference>
<reference key="1">
    <citation type="journal article" date="2007" name="Nature">
        <title>The medaka draft genome and insights into vertebrate genome evolution.</title>
        <authorList>
            <person name="Kasahara M."/>
            <person name="Naruse K."/>
            <person name="Sasaki S."/>
            <person name="Nakatani Y."/>
            <person name="Qu W."/>
            <person name="Ahsan B."/>
            <person name="Yamada T."/>
            <person name="Nagayasu Y."/>
            <person name="Doi K."/>
            <person name="Kasai Y."/>
            <person name="Jindo T."/>
            <person name="Kobayashi D."/>
            <person name="Shimada A."/>
            <person name="Toyoda A."/>
            <person name="Kuroki Y."/>
            <person name="Fujiyama A."/>
            <person name="Sasaki T."/>
            <person name="Shimizu A."/>
            <person name="Asakawa S."/>
            <person name="Shimizu N."/>
            <person name="Hashimoto S."/>
            <person name="Yang J."/>
            <person name="Lee Y."/>
            <person name="Matsushima K."/>
            <person name="Sugano S."/>
            <person name="Sakaizumi M."/>
            <person name="Narita T."/>
            <person name="Ohishi K."/>
            <person name="Haga S."/>
            <person name="Ohta F."/>
            <person name="Nomoto H."/>
            <person name="Nogata K."/>
            <person name="Morishita T."/>
            <person name="Endo T."/>
            <person name="Shin-I T."/>
            <person name="Takeda H."/>
            <person name="Morishita S."/>
            <person name="Kohara Y."/>
        </authorList>
    </citation>
    <scope>NUCLEOTIDE SEQUENCE [LARGE SCALE GENOMIC DNA]</scope>
    <source>
        <strain>Hd-rR</strain>
    </source>
</reference>
<evidence type="ECO:0000313" key="8">
    <source>
        <dbReference type="Proteomes" id="UP000265200"/>
    </source>
</evidence>
<name>A0A3P9II04_ORYLA</name>
<accession>A0A3P9II04</accession>
<reference evidence="7" key="3">
    <citation type="submission" date="2025-08" db="UniProtKB">
        <authorList>
            <consortium name="Ensembl"/>
        </authorList>
    </citation>
    <scope>IDENTIFICATION</scope>
    <source>
        <strain evidence="7">HSOK</strain>
    </source>
</reference>
<evidence type="ECO:0000256" key="2">
    <source>
        <dbReference type="ARBA" id="ARBA00023015"/>
    </source>
</evidence>
<evidence type="ECO:0000256" key="5">
    <source>
        <dbReference type="ARBA" id="ARBA00023242"/>
    </source>
</evidence>
<dbReference type="CDD" id="cd14694">
    <property type="entry name" value="bZIP_NFIL3"/>
    <property type="match status" value="1"/>
</dbReference>
<keyword evidence="4" id="KW-0804">Transcription</keyword>
<evidence type="ECO:0000313" key="7">
    <source>
        <dbReference type="Ensembl" id="ENSORLP00015019696.1"/>
    </source>
</evidence>
<reference evidence="7" key="4">
    <citation type="submission" date="2025-09" db="UniProtKB">
        <authorList>
            <consortium name="Ensembl"/>
        </authorList>
    </citation>
    <scope>IDENTIFICATION</scope>
    <source>
        <strain evidence="7">HSOK</strain>
    </source>
</reference>
<evidence type="ECO:0000256" key="1">
    <source>
        <dbReference type="ARBA" id="ARBA00006079"/>
    </source>
</evidence>
<organism evidence="7 8">
    <name type="scientific">Oryzias latipes</name>
    <name type="common">Japanese rice fish</name>
    <name type="synonym">Japanese killifish</name>
    <dbReference type="NCBI Taxonomy" id="8090"/>
    <lineage>
        <taxon>Eukaryota</taxon>
        <taxon>Metazoa</taxon>
        <taxon>Chordata</taxon>
        <taxon>Craniata</taxon>
        <taxon>Vertebrata</taxon>
        <taxon>Euteleostomi</taxon>
        <taxon>Actinopterygii</taxon>
        <taxon>Neopterygii</taxon>
        <taxon>Teleostei</taxon>
        <taxon>Neoteleostei</taxon>
        <taxon>Acanthomorphata</taxon>
        <taxon>Ovalentaria</taxon>
        <taxon>Atherinomorphae</taxon>
        <taxon>Beloniformes</taxon>
        <taxon>Adrianichthyidae</taxon>
        <taxon>Oryziinae</taxon>
        <taxon>Oryzias</taxon>
    </lineage>
</organism>
<evidence type="ECO:0000256" key="4">
    <source>
        <dbReference type="ARBA" id="ARBA00023163"/>
    </source>
</evidence>
<dbReference type="SUPFAM" id="SSF57959">
    <property type="entry name" value="Leucine zipper domain"/>
    <property type="match status" value="1"/>
</dbReference>
<dbReference type="PROSITE" id="PS00036">
    <property type="entry name" value="BZIP_BASIC"/>
    <property type="match status" value="1"/>
</dbReference>
<dbReference type="GO" id="GO:0003700">
    <property type="term" value="F:DNA-binding transcription factor activity"/>
    <property type="evidence" value="ECO:0007669"/>
    <property type="project" value="InterPro"/>
</dbReference>
<dbReference type="InterPro" id="IPR047229">
    <property type="entry name" value="NFIL3-like"/>
</dbReference>